<keyword evidence="3 7" id="KW-1133">Transmembrane helix</keyword>
<dbReference type="GO" id="GO:0005640">
    <property type="term" value="C:nuclear outer membrane"/>
    <property type="evidence" value="ECO:0007669"/>
    <property type="project" value="UniProtKB-SubCell"/>
</dbReference>
<feature type="transmembrane region" description="Helical" evidence="7">
    <location>
        <begin position="187"/>
        <end position="207"/>
    </location>
</feature>
<evidence type="ECO:0000256" key="5">
    <source>
        <dbReference type="ARBA" id="ARBA00023242"/>
    </source>
</evidence>
<dbReference type="Proteomes" id="UP000019118">
    <property type="component" value="Unassembled WGS sequence"/>
</dbReference>
<keyword evidence="4 7" id="KW-0472">Membrane</keyword>
<dbReference type="Pfam" id="PF05705">
    <property type="entry name" value="DUF829"/>
    <property type="match status" value="1"/>
</dbReference>
<comment type="similarity">
    <text evidence="1">Belongs to the TMEM53 family.</text>
</comment>
<evidence type="ECO:0000256" key="1">
    <source>
        <dbReference type="ARBA" id="ARBA00007387"/>
    </source>
</evidence>
<proteinExistence type="inferred from homology"/>
<dbReference type="InterPro" id="IPR008547">
    <property type="entry name" value="DUF829_TMEM53"/>
</dbReference>
<organism evidence="8 9">
    <name type="scientific">Dendroctonus ponderosae</name>
    <name type="common">Mountain pine beetle</name>
    <dbReference type="NCBI Taxonomy" id="77166"/>
    <lineage>
        <taxon>Eukaryota</taxon>
        <taxon>Metazoa</taxon>
        <taxon>Ecdysozoa</taxon>
        <taxon>Arthropoda</taxon>
        <taxon>Hexapoda</taxon>
        <taxon>Insecta</taxon>
        <taxon>Pterygota</taxon>
        <taxon>Neoptera</taxon>
        <taxon>Endopterygota</taxon>
        <taxon>Coleoptera</taxon>
        <taxon>Polyphaga</taxon>
        <taxon>Cucujiformia</taxon>
        <taxon>Curculionidae</taxon>
        <taxon>Scolytinae</taxon>
        <taxon>Dendroctonus</taxon>
    </lineage>
</organism>
<accession>A0AAR5Q8Z8</accession>
<dbReference type="InterPro" id="IPR029058">
    <property type="entry name" value="AB_hydrolase_fold"/>
</dbReference>
<reference evidence="9" key="1">
    <citation type="journal article" date="2013" name="Genome Biol.">
        <title>Draft genome of the mountain pine beetle, Dendroctonus ponderosae Hopkins, a major forest pest.</title>
        <authorList>
            <person name="Keeling C.I."/>
            <person name="Yuen M.M."/>
            <person name="Liao N.Y."/>
            <person name="Docking T.R."/>
            <person name="Chan S.K."/>
            <person name="Taylor G.A."/>
            <person name="Palmquist D.L."/>
            <person name="Jackman S.D."/>
            <person name="Nguyen A."/>
            <person name="Li M."/>
            <person name="Henderson H."/>
            <person name="Janes J.K."/>
            <person name="Zhao Y."/>
            <person name="Pandoh P."/>
            <person name="Moore R."/>
            <person name="Sperling F.A."/>
            <person name="Huber D.P."/>
            <person name="Birol I."/>
            <person name="Jones S.J."/>
            <person name="Bohlmann J."/>
        </authorList>
    </citation>
    <scope>NUCLEOTIDE SEQUENCE</scope>
</reference>
<dbReference type="SUPFAM" id="SSF53474">
    <property type="entry name" value="alpha/beta-Hydrolases"/>
    <property type="match status" value="1"/>
</dbReference>
<evidence type="ECO:0000313" key="8">
    <source>
        <dbReference type="EnsemblMetazoa" id="XP_019769702.1"/>
    </source>
</evidence>
<sequence>MANRNRSSRIQFMAGAKQFRSKMAAAVDSLDYYLTFPNPNFNYNQNSAESDYVFVVNEKKVPIILLFGWAGCKDKYLAKYSQIYEEKGLITLRYTAPVKWLFMKRHQMVSIGQKLVKLLFELNFENHPIIVHCFSNGGAFLYQNFSYAIEKHDKSLELQGVVFDSAPGRRRVTSLFRALTAIVEGNFLYNFSLSFFMTMFLSAVWLYEVITNQIFSRDNEHANNPFENLKKERNRCPQLFIYSKNDDLIPHTDVECFAAYRKKLGVDVTTICYENSLHVKHLPENRESYVTGVFQFVNKCLNGINNIN</sequence>
<dbReference type="Gene3D" id="3.40.50.1820">
    <property type="entry name" value="alpha/beta hydrolase"/>
    <property type="match status" value="1"/>
</dbReference>
<dbReference type="RefSeq" id="XP_019769702.1">
    <property type="nucleotide sequence ID" value="XM_019914143.2"/>
</dbReference>
<dbReference type="EnsemblMetazoa" id="XM_019914143.1">
    <property type="protein sequence ID" value="XP_019769702.1"/>
    <property type="gene ID" value="LOC109544103"/>
</dbReference>
<evidence type="ECO:0000256" key="6">
    <source>
        <dbReference type="ARBA" id="ARBA00034303"/>
    </source>
</evidence>
<reference evidence="8" key="2">
    <citation type="submission" date="2024-08" db="UniProtKB">
        <authorList>
            <consortium name="EnsemblMetazoa"/>
        </authorList>
    </citation>
    <scope>IDENTIFICATION</scope>
</reference>
<keyword evidence="9" id="KW-1185">Reference proteome</keyword>
<evidence type="ECO:0000256" key="2">
    <source>
        <dbReference type="ARBA" id="ARBA00022692"/>
    </source>
</evidence>
<dbReference type="KEGG" id="dpa:109544103"/>
<evidence type="ECO:0000313" key="9">
    <source>
        <dbReference type="Proteomes" id="UP000019118"/>
    </source>
</evidence>
<dbReference type="PANTHER" id="PTHR12265:SF30">
    <property type="entry name" value="TRANSMEMBRANE PROTEIN 53"/>
    <property type="match status" value="1"/>
</dbReference>
<protein>
    <recommendedName>
        <fullName evidence="10">Transmembrane protein 53</fullName>
    </recommendedName>
</protein>
<evidence type="ECO:0000256" key="3">
    <source>
        <dbReference type="ARBA" id="ARBA00022989"/>
    </source>
</evidence>
<evidence type="ECO:0000256" key="7">
    <source>
        <dbReference type="SAM" id="Phobius"/>
    </source>
</evidence>
<keyword evidence="2 7" id="KW-0812">Transmembrane</keyword>
<dbReference type="AlphaFoldDB" id="A0AAR5Q8Z8"/>
<keyword evidence="5" id="KW-0539">Nucleus</keyword>
<dbReference type="GeneID" id="109544103"/>
<evidence type="ECO:0000256" key="4">
    <source>
        <dbReference type="ARBA" id="ARBA00023136"/>
    </source>
</evidence>
<dbReference type="PANTHER" id="PTHR12265">
    <property type="entry name" value="TRANSMEMBRANE PROTEIN 53"/>
    <property type="match status" value="1"/>
</dbReference>
<evidence type="ECO:0008006" key="10">
    <source>
        <dbReference type="Google" id="ProtNLM"/>
    </source>
</evidence>
<comment type="subcellular location">
    <subcellularLocation>
        <location evidence="6">Nucleus outer membrane</location>
        <topology evidence="6">Single-pass membrane protein</topology>
    </subcellularLocation>
</comment>
<name>A0AAR5Q8Z8_DENPD</name>